<keyword evidence="1" id="KW-1133">Transmembrane helix</keyword>
<comment type="caution">
    <text evidence="2">The sequence shown here is derived from an EMBL/GenBank/DDBJ whole genome shotgun (WGS) entry which is preliminary data.</text>
</comment>
<feature type="transmembrane region" description="Helical" evidence="1">
    <location>
        <begin position="7"/>
        <end position="29"/>
    </location>
</feature>
<proteinExistence type="predicted"/>
<name>A0ABV4FUJ4_9BRAD</name>
<dbReference type="Proteomes" id="UP001565369">
    <property type="component" value="Unassembled WGS sequence"/>
</dbReference>
<reference evidence="2 3" key="1">
    <citation type="submission" date="2024-07" db="EMBL/GenBank/DDBJ databases">
        <title>Genomic Encyclopedia of Type Strains, Phase V (KMG-V): Genome sequencing to study the core and pangenomes of soil and plant-associated prokaryotes.</title>
        <authorList>
            <person name="Whitman W."/>
        </authorList>
    </citation>
    <scope>NUCLEOTIDE SEQUENCE [LARGE SCALE GENOMIC DNA]</scope>
    <source>
        <strain evidence="2 3">USDA 152</strain>
    </source>
</reference>
<sequence length="30" mass="3270">MSSIPEWLTVDLVIIGFSIAIIGTVVWIVP</sequence>
<keyword evidence="1" id="KW-0812">Transmembrane</keyword>
<protein>
    <submittedName>
        <fullName evidence="2">Uncharacterized protein</fullName>
    </submittedName>
</protein>
<evidence type="ECO:0000256" key="1">
    <source>
        <dbReference type="SAM" id="Phobius"/>
    </source>
</evidence>
<organism evidence="2 3">
    <name type="scientific">Bradyrhizobium ottawaense</name>
    <dbReference type="NCBI Taxonomy" id="931866"/>
    <lineage>
        <taxon>Bacteria</taxon>
        <taxon>Pseudomonadati</taxon>
        <taxon>Pseudomonadota</taxon>
        <taxon>Alphaproteobacteria</taxon>
        <taxon>Hyphomicrobiales</taxon>
        <taxon>Nitrobacteraceae</taxon>
        <taxon>Bradyrhizobium</taxon>
    </lineage>
</organism>
<evidence type="ECO:0000313" key="3">
    <source>
        <dbReference type="Proteomes" id="UP001565369"/>
    </source>
</evidence>
<dbReference type="EMBL" id="JBGBZJ010000003">
    <property type="protein sequence ID" value="MEY9454790.1"/>
    <property type="molecule type" value="Genomic_DNA"/>
</dbReference>
<evidence type="ECO:0000313" key="2">
    <source>
        <dbReference type="EMBL" id="MEY9454790.1"/>
    </source>
</evidence>
<keyword evidence="3" id="KW-1185">Reference proteome</keyword>
<keyword evidence="1" id="KW-0472">Membrane</keyword>
<accession>A0ABV4FUJ4</accession>
<gene>
    <name evidence="2" type="ORF">ABIG07_003738</name>
</gene>